<evidence type="ECO:0000313" key="3">
    <source>
        <dbReference type="EMBL" id="KAJ7942691.1"/>
    </source>
</evidence>
<dbReference type="AlphaFoldDB" id="A0AAD7KP71"/>
<proteinExistence type="predicted"/>
<dbReference type="PANTHER" id="PTHR31984">
    <property type="entry name" value="TRANSPORTER, PUTATIVE (DUF179)-RELATED"/>
    <property type="match status" value="1"/>
</dbReference>
<sequence>MMKFKLFLLLLALVLHSWFPIQSESDGIGEWQLLTKQNHSSQIRLHPHILLFVTVPWSGESRTLMKEATHFVAKNVEDFGSLKLMFMHKIKEKKLANSIGAATEDEITILYYHYSISYKYRGRLRAKNILHSLYHYMSTAPEELPLKSLKTPEELKTFIDSTDKALILLEFCGWTEILQKKGMKNGTENGFSVHGDLHGVGFSGGAEGMVVTRRNNNLKVAGEEVCTGEANVNKEFSEVPWLWEFTSVNDSASFEAENRNPHDASACTYGEFQRFHSFYSKFMTAVREFFLPPERYRYGFVSQRSMLSSLSVGDSASWLVLHYLAGCPSCSKVLQEEDNLNYILQMDNPVAKELEGDGHYLAPSLPENKPSVLLFVDRSSDSPETRWKCKEALIAFRELAHYYQISHQTCNNNNNNDKHEKQGLKTTSGHPKLKLSLTSQKIKLKEKISTITVINEGKHVSLDKVTSDVQVSSLQEILHYLLQQKKDGKLSSLAKELGFQLLSDDIDIKPENILQSDQMSPETPKNGLLTNVVNQDDNQLRHRQSYPSGQPEENSKFTGVELSSQQDEVKNTYVATREEPIAVESKKFGSGHEDSVAKNIEVEEVCSSLGEKLEEELLQLGFNGSFFFSDGNYRFLRALTGGSRIPSVVIVDPLQQQHYVFPEDKTFSYSLLSGFLSEFLNGSLLPYQQSEYVLQSPRDATYPPFVNLDFHEMDPIPRVTAHSFSELVIGFNVSDHRNAYHAWSKDVLVIFSNSWCGFCHRMELVVRELYRAITGYMNLVKRGSRNGKTISSHDKLKDPILKLPLIYTMDCTLNECGLILKSIEQREVYPTLVLFPAHTKLPILYEGDMAVAEIIKFVADHGSNSHHLVNENVYY</sequence>
<keyword evidence="4" id="KW-1185">Reference proteome</keyword>
<name>A0AAD7KP71_QUISA</name>
<accession>A0AAD7KP71</accession>
<organism evidence="3 4">
    <name type="scientific">Quillaja saponaria</name>
    <name type="common">Soap bark tree</name>
    <dbReference type="NCBI Taxonomy" id="32244"/>
    <lineage>
        <taxon>Eukaryota</taxon>
        <taxon>Viridiplantae</taxon>
        <taxon>Streptophyta</taxon>
        <taxon>Embryophyta</taxon>
        <taxon>Tracheophyta</taxon>
        <taxon>Spermatophyta</taxon>
        <taxon>Magnoliopsida</taxon>
        <taxon>eudicotyledons</taxon>
        <taxon>Gunneridae</taxon>
        <taxon>Pentapetalae</taxon>
        <taxon>rosids</taxon>
        <taxon>fabids</taxon>
        <taxon>Fabales</taxon>
        <taxon>Quillajaceae</taxon>
        <taxon>Quillaja</taxon>
    </lineage>
</organism>
<gene>
    <name evidence="3" type="ORF">O6P43_032329</name>
</gene>
<evidence type="ECO:0000256" key="1">
    <source>
        <dbReference type="SAM" id="MobiDB-lite"/>
    </source>
</evidence>
<dbReference type="Gene3D" id="3.40.30.10">
    <property type="entry name" value="Glutaredoxin"/>
    <property type="match status" value="2"/>
</dbReference>
<dbReference type="InterPro" id="IPR036249">
    <property type="entry name" value="Thioredoxin-like_sf"/>
</dbReference>
<dbReference type="Proteomes" id="UP001163823">
    <property type="component" value="Chromosome 14"/>
</dbReference>
<protein>
    <submittedName>
        <fullName evidence="3">Protein disulfide-isomerase</fullName>
    </submittedName>
</protein>
<dbReference type="KEGG" id="qsa:O6P43_032329"/>
<comment type="caution">
    <text evidence="3">The sequence shown here is derived from an EMBL/GenBank/DDBJ whole genome shotgun (WGS) entry which is preliminary data.</text>
</comment>
<reference evidence="3" key="1">
    <citation type="journal article" date="2023" name="Science">
        <title>Elucidation of the pathway for biosynthesis of saponin adjuvants from the soapbark tree.</title>
        <authorList>
            <person name="Reed J."/>
            <person name="Orme A."/>
            <person name="El-Demerdash A."/>
            <person name="Owen C."/>
            <person name="Martin L.B.B."/>
            <person name="Misra R.C."/>
            <person name="Kikuchi S."/>
            <person name="Rejzek M."/>
            <person name="Martin A.C."/>
            <person name="Harkess A."/>
            <person name="Leebens-Mack J."/>
            <person name="Louveau T."/>
            <person name="Stephenson M.J."/>
            <person name="Osbourn A."/>
        </authorList>
    </citation>
    <scope>NUCLEOTIDE SEQUENCE</scope>
    <source>
        <strain evidence="3">S10</strain>
    </source>
</reference>
<feature type="chain" id="PRO_5042021827" evidence="2">
    <location>
        <begin position="24"/>
        <end position="875"/>
    </location>
</feature>
<feature type="region of interest" description="Disordered" evidence="1">
    <location>
        <begin position="541"/>
        <end position="564"/>
    </location>
</feature>
<feature type="signal peptide" evidence="2">
    <location>
        <begin position="1"/>
        <end position="23"/>
    </location>
</feature>
<dbReference type="InterPro" id="IPR003774">
    <property type="entry name" value="AlgH-like"/>
</dbReference>
<evidence type="ECO:0000313" key="4">
    <source>
        <dbReference type="Proteomes" id="UP001163823"/>
    </source>
</evidence>
<dbReference type="SUPFAM" id="SSF52833">
    <property type="entry name" value="Thioredoxin-like"/>
    <property type="match status" value="1"/>
</dbReference>
<dbReference type="EMBL" id="JARAOO010000014">
    <property type="protein sequence ID" value="KAJ7942691.1"/>
    <property type="molecule type" value="Genomic_DNA"/>
</dbReference>
<evidence type="ECO:0000256" key="2">
    <source>
        <dbReference type="SAM" id="SignalP"/>
    </source>
</evidence>
<dbReference type="PANTHER" id="PTHR31984:SF12">
    <property type="entry name" value="THIOREDOXIN DOMAIN-CONTAINING PROTEIN"/>
    <property type="match status" value="1"/>
</dbReference>
<keyword evidence="2" id="KW-0732">Signal</keyword>